<dbReference type="GeneTree" id="ENSGT00940000163969"/>
<evidence type="ECO:0000313" key="7">
    <source>
        <dbReference type="Ensembl" id="ENSGMOP00000051128.1"/>
    </source>
</evidence>
<evidence type="ECO:0000256" key="3">
    <source>
        <dbReference type="ARBA" id="ARBA00022833"/>
    </source>
</evidence>
<proteinExistence type="predicted"/>
<dbReference type="GO" id="GO:0008270">
    <property type="term" value="F:zinc ion binding"/>
    <property type="evidence" value="ECO:0007669"/>
    <property type="project" value="UniProtKB-KW"/>
</dbReference>
<evidence type="ECO:0000256" key="1">
    <source>
        <dbReference type="ARBA" id="ARBA00022723"/>
    </source>
</evidence>
<dbReference type="GO" id="GO:0003677">
    <property type="term" value="F:DNA binding"/>
    <property type="evidence" value="ECO:0007669"/>
    <property type="project" value="UniProtKB-KW"/>
</dbReference>
<evidence type="ECO:0000256" key="4">
    <source>
        <dbReference type="ARBA" id="ARBA00023125"/>
    </source>
</evidence>
<feature type="domain" description="THAP-type" evidence="6">
    <location>
        <begin position="2"/>
        <end position="80"/>
    </location>
</feature>
<dbReference type="Ensembl" id="ENSGMOT00000028436.1">
    <property type="protein sequence ID" value="ENSGMOP00000051128.1"/>
    <property type="gene ID" value="ENSGMOG00000023173.1"/>
</dbReference>
<reference evidence="7" key="2">
    <citation type="submission" date="2025-09" db="UniProtKB">
        <authorList>
            <consortium name="Ensembl"/>
        </authorList>
    </citation>
    <scope>IDENTIFICATION</scope>
</reference>
<dbReference type="SUPFAM" id="SSF57716">
    <property type="entry name" value="Glucocorticoid receptor-like (DNA-binding domain)"/>
    <property type="match status" value="1"/>
</dbReference>
<evidence type="ECO:0000256" key="2">
    <source>
        <dbReference type="ARBA" id="ARBA00022771"/>
    </source>
</evidence>
<name>A0A8C5FP91_GADMO</name>
<feature type="region of interest" description="Disordered" evidence="5">
    <location>
        <begin position="143"/>
        <end position="168"/>
    </location>
</feature>
<dbReference type="PANTHER" id="PTHR31751">
    <property type="entry name" value="SI:CH211-108C17.2-RELATED-RELATED"/>
    <property type="match status" value="1"/>
</dbReference>
<evidence type="ECO:0000256" key="5">
    <source>
        <dbReference type="SAM" id="MobiDB-lite"/>
    </source>
</evidence>
<dbReference type="PANTHER" id="PTHR31751:SF7">
    <property type="entry name" value="THAP-TYPE DOMAIN-CONTAINING PROTEIN"/>
    <property type="match status" value="1"/>
</dbReference>
<keyword evidence="1" id="KW-0479">Metal-binding</keyword>
<accession>A0A8C5FP91</accession>
<sequence>MPRCSVVGCMDVHKSLHRVPEDERATWIDFIFEGEVPAIVGKNLLVCANHFTTDCFSNLGQYTEGLAVKLPTLHGIPASEHPASSKLPATRDIGCNTEPPQRHHVGTQLSLETLHSHYRSEAVQATVSFKDFGTSTDPFTGPLPVACSTPVKPPPSKRPRLQQQEEEGEEDCLEVTEISIDAESTSKHDIRKYIVYETCLMELFEVCPVCKRVCSVKNKVLGTFISVKQLCEYCEYSRIWQSQPLLDSTPAGNLQLSAAVYISGASFFKLQRVFKAMHLQIILYDTFPIVHKWNHSQDVMLQQLSEERKVILGGDGRMDSPGHSAQYCTYTVMDEKTRAIVALEVVDKRETDRKSAIMEKKGFEKAMDSLLEADVPVKEVCTDAHPQIGSLMSKCKKACTDLKQWTRDIINHFWWVCERANTYKEFIVSTEFYTYLKKGQIDLNDNKCHGTFLYAVSKKLASQSI</sequence>
<organism evidence="7 8">
    <name type="scientific">Gadus morhua</name>
    <name type="common">Atlantic cod</name>
    <dbReference type="NCBI Taxonomy" id="8049"/>
    <lineage>
        <taxon>Eukaryota</taxon>
        <taxon>Metazoa</taxon>
        <taxon>Chordata</taxon>
        <taxon>Craniata</taxon>
        <taxon>Vertebrata</taxon>
        <taxon>Euteleostomi</taxon>
        <taxon>Actinopterygii</taxon>
        <taxon>Neopterygii</taxon>
        <taxon>Teleostei</taxon>
        <taxon>Neoteleostei</taxon>
        <taxon>Acanthomorphata</taxon>
        <taxon>Zeiogadaria</taxon>
        <taxon>Gadariae</taxon>
        <taxon>Gadiformes</taxon>
        <taxon>Gadoidei</taxon>
        <taxon>Gadidae</taxon>
        <taxon>Gadus</taxon>
    </lineage>
</organism>
<keyword evidence="8" id="KW-1185">Reference proteome</keyword>
<keyword evidence="2" id="KW-0863">Zinc-finger</keyword>
<protein>
    <recommendedName>
        <fullName evidence="6">THAP-type domain-containing protein</fullName>
    </recommendedName>
</protein>
<evidence type="ECO:0000313" key="8">
    <source>
        <dbReference type="Proteomes" id="UP000694546"/>
    </source>
</evidence>
<keyword evidence="4" id="KW-0238">DNA-binding</keyword>
<dbReference type="AlphaFoldDB" id="A0A8C5FP91"/>
<keyword evidence="3" id="KW-0862">Zinc</keyword>
<dbReference type="SMART" id="SM00980">
    <property type="entry name" value="THAP"/>
    <property type="match status" value="1"/>
</dbReference>
<dbReference type="OMA" id="DIGCNTE"/>
<evidence type="ECO:0000259" key="6">
    <source>
        <dbReference type="SMART" id="SM00980"/>
    </source>
</evidence>
<dbReference type="InterPro" id="IPR006612">
    <property type="entry name" value="THAP_Znf"/>
</dbReference>
<reference evidence="7" key="1">
    <citation type="submission" date="2025-08" db="UniProtKB">
        <authorList>
            <consortium name="Ensembl"/>
        </authorList>
    </citation>
    <scope>IDENTIFICATION</scope>
</reference>
<dbReference type="Proteomes" id="UP000694546">
    <property type="component" value="Chromosome 4"/>
</dbReference>